<gene>
    <name evidence="3" type="ORF">OCBIM_22028558mg</name>
</gene>
<evidence type="ECO:0000256" key="1">
    <source>
        <dbReference type="SAM" id="MobiDB-lite"/>
    </source>
</evidence>
<name>A0A0L8GTT8_OCTBM</name>
<proteinExistence type="predicted"/>
<keyword evidence="2" id="KW-0472">Membrane</keyword>
<accession>A0A0L8GTT8</accession>
<sequence>MNRKFSKECLYYDSVVFLLNSSYFVAYYLITHTLFRTLSLSLSFTHFLSTNMIGRTMIDRAGKGYRNRGEKQRSNKARMNGRTTKKKVN</sequence>
<feature type="region of interest" description="Disordered" evidence="1">
    <location>
        <begin position="63"/>
        <end position="89"/>
    </location>
</feature>
<feature type="compositionally biased region" description="Basic and acidic residues" evidence="1">
    <location>
        <begin position="63"/>
        <end position="73"/>
    </location>
</feature>
<reference evidence="3" key="1">
    <citation type="submission" date="2015-07" db="EMBL/GenBank/DDBJ databases">
        <title>MeaNS - Measles Nucleotide Surveillance Program.</title>
        <authorList>
            <person name="Tran T."/>
            <person name="Druce J."/>
        </authorList>
    </citation>
    <scope>NUCLEOTIDE SEQUENCE</scope>
    <source>
        <strain evidence="3">UCB-OBI-ISO-001</strain>
        <tissue evidence="3">Gonad</tissue>
    </source>
</reference>
<keyword evidence="2" id="KW-0812">Transmembrane</keyword>
<evidence type="ECO:0000313" key="3">
    <source>
        <dbReference type="EMBL" id="KOF80025.1"/>
    </source>
</evidence>
<feature type="transmembrane region" description="Helical" evidence="2">
    <location>
        <begin position="9"/>
        <end position="30"/>
    </location>
</feature>
<dbReference type="AlphaFoldDB" id="A0A0L8GTT8"/>
<evidence type="ECO:0000256" key="2">
    <source>
        <dbReference type="SAM" id="Phobius"/>
    </source>
</evidence>
<protein>
    <submittedName>
        <fullName evidence="3">Uncharacterized protein</fullName>
    </submittedName>
</protein>
<dbReference type="EMBL" id="KQ420521">
    <property type="protein sequence ID" value="KOF80025.1"/>
    <property type="molecule type" value="Genomic_DNA"/>
</dbReference>
<keyword evidence="2" id="KW-1133">Transmembrane helix</keyword>
<organism evidence="3">
    <name type="scientific">Octopus bimaculoides</name>
    <name type="common">California two-spotted octopus</name>
    <dbReference type="NCBI Taxonomy" id="37653"/>
    <lineage>
        <taxon>Eukaryota</taxon>
        <taxon>Metazoa</taxon>
        <taxon>Spiralia</taxon>
        <taxon>Lophotrochozoa</taxon>
        <taxon>Mollusca</taxon>
        <taxon>Cephalopoda</taxon>
        <taxon>Coleoidea</taxon>
        <taxon>Octopodiformes</taxon>
        <taxon>Octopoda</taxon>
        <taxon>Incirrata</taxon>
        <taxon>Octopodidae</taxon>
        <taxon>Octopus</taxon>
    </lineage>
</organism>